<evidence type="ECO:0000313" key="2">
    <source>
        <dbReference type="EMBL" id="GAA1858372.1"/>
    </source>
</evidence>
<protein>
    <submittedName>
        <fullName evidence="2">MBL fold metallo-hydrolase</fullName>
    </submittedName>
</protein>
<accession>A0ABN2N999</accession>
<keyword evidence="3" id="KW-1185">Reference proteome</keyword>
<dbReference type="Pfam" id="PF00753">
    <property type="entry name" value="Lactamase_B"/>
    <property type="match status" value="1"/>
</dbReference>
<dbReference type="EMBL" id="BAAAQK010000016">
    <property type="protein sequence ID" value="GAA1858372.1"/>
    <property type="molecule type" value="Genomic_DNA"/>
</dbReference>
<dbReference type="InterPro" id="IPR001279">
    <property type="entry name" value="Metallo-B-lactamas"/>
</dbReference>
<dbReference type="PANTHER" id="PTHR23131:SF4">
    <property type="entry name" value="METALLO-BETA-LACTAMASE SUPERFAMILY POTEIN"/>
    <property type="match status" value="1"/>
</dbReference>
<name>A0ABN2N999_9PSEU</name>
<gene>
    <name evidence="2" type="ORF">GCM10009836_43230</name>
</gene>
<reference evidence="2 3" key="1">
    <citation type="journal article" date="2019" name="Int. J. Syst. Evol. Microbiol.">
        <title>The Global Catalogue of Microorganisms (GCM) 10K type strain sequencing project: providing services to taxonomists for standard genome sequencing and annotation.</title>
        <authorList>
            <consortium name="The Broad Institute Genomics Platform"/>
            <consortium name="The Broad Institute Genome Sequencing Center for Infectious Disease"/>
            <person name="Wu L."/>
            <person name="Ma J."/>
        </authorList>
    </citation>
    <scope>NUCLEOTIDE SEQUENCE [LARGE SCALE GENOMIC DNA]</scope>
    <source>
        <strain evidence="2 3">JCM 16009</strain>
    </source>
</reference>
<dbReference type="RefSeq" id="WP_344419930.1">
    <property type="nucleotide sequence ID" value="NZ_BAAAQK010000016.1"/>
</dbReference>
<dbReference type="InterPro" id="IPR036866">
    <property type="entry name" value="RibonucZ/Hydroxyglut_hydro"/>
</dbReference>
<organism evidence="2 3">
    <name type="scientific">Pseudonocardia ailaonensis</name>
    <dbReference type="NCBI Taxonomy" id="367279"/>
    <lineage>
        <taxon>Bacteria</taxon>
        <taxon>Bacillati</taxon>
        <taxon>Actinomycetota</taxon>
        <taxon>Actinomycetes</taxon>
        <taxon>Pseudonocardiales</taxon>
        <taxon>Pseudonocardiaceae</taxon>
        <taxon>Pseudonocardia</taxon>
    </lineage>
</organism>
<evidence type="ECO:0000313" key="3">
    <source>
        <dbReference type="Proteomes" id="UP001500449"/>
    </source>
</evidence>
<dbReference type="InterPro" id="IPR050662">
    <property type="entry name" value="Sec-metab_biosynth-thioest"/>
</dbReference>
<dbReference type="Gene3D" id="3.60.15.10">
    <property type="entry name" value="Ribonuclease Z/Hydroxyacylglutathione hydrolase-like"/>
    <property type="match status" value="1"/>
</dbReference>
<evidence type="ECO:0000259" key="1">
    <source>
        <dbReference type="SMART" id="SM00849"/>
    </source>
</evidence>
<proteinExistence type="predicted"/>
<dbReference type="Gene3D" id="1.10.10.10">
    <property type="entry name" value="Winged helix-like DNA-binding domain superfamily/Winged helix DNA-binding domain"/>
    <property type="match status" value="1"/>
</dbReference>
<dbReference type="SUPFAM" id="SSF56281">
    <property type="entry name" value="Metallo-hydrolase/oxidoreductase"/>
    <property type="match status" value="1"/>
</dbReference>
<comment type="caution">
    <text evidence="2">The sequence shown here is derived from an EMBL/GenBank/DDBJ whole genome shotgun (WGS) entry which is preliminary data.</text>
</comment>
<feature type="domain" description="Metallo-beta-lactamase" evidence="1">
    <location>
        <begin position="44"/>
        <end position="260"/>
    </location>
</feature>
<sequence length="354" mass="38288">MVAPTVTQEDPSLSGGDWTAPGVYRCAPDVYRIPLPLPSDGLRAVNVYAIADGSADDPGWTLVDAGWALQESRELLADAMAALGVGLAGIRRFLVTHSHRDHYTQAVTVRREFGAEILIGAGEEPNLALVSDPEYVSHSYDLSRLQRAGAAHIASTVADWSVDHDSGQWEMPDGWLADGTRLGVGSGRTLEVVETPGHTRGHVVYADDGNGLLFAGDHVLPTITPSIGFEPLPLESPLAAFLTSLRLLLERPDAELLPAHGVVGRRVHERVDELLAHHGERLDASLAAVREGRHTAFEVAGALGWTRRLRRLDELDLQNTMLAVNETLAHLDVLVERGALTRTDVDGITRYDLS</sequence>
<dbReference type="InterPro" id="IPR036388">
    <property type="entry name" value="WH-like_DNA-bd_sf"/>
</dbReference>
<dbReference type="SMART" id="SM00849">
    <property type="entry name" value="Lactamase_B"/>
    <property type="match status" value="1"/>
</dbReference>
<dbReference type="Proteomes" id="UP001500449">
    <property type="component" value="Unassembled WGS sequence"/>
</dbReference>
<dbReference type="PANTHER" id="PTHR23131">
    <property type="entry name" value="ENDORIBONUCLEASE LACTB2"/>
    <property type="match status" value="1"/>
</dbReference>